<dbReference type="AlphaFoldDB" id="A0AAE0ZW36"/>
<gene>
    <name evidence="1" type="ORF">RRG08_023785</name>
</gene>
<reference evidence="1" key="1">
    <citation type="journal article" date="2023" name="G3 (Bethesda)">
        <title>A reference genome for the long-term kleptoplast-retaining sea slug Elysia crispata morphotype clarki.</title>
        <authorList>
            <person name="Eastman K.E."/>
            <person name="Pendleton A.L."/>
            <person name="Shaikh M.A."/>
            <person name="Suttiyut T."/>
            <person name="Ogas R."/>
            <person name="Tomko P."/>
            <person name="Gavelis G."/>
            <person name="Widhalm J.R."/>
            <person name="Wisecaver J.H."/>
        </authorList>
    </citation>
    <scope>NUCLEOTIDE SEQUENCE</scope>
    <source>
        <strain evidence="1">ECLA1</strain>
    </source>
</reference>
<protein>
    <submittedName>
        <fullName evidence="1">Uncharacterized protein</fullName>
    </submittedName>
</protein>
<proteinExistence type="predicted"/>
<keyword evidence="2" id="KW-1185">Reference proteome</keyword>
<name>A0AAE0ZW36_9GAST</name>
<evidence type="ECO:0000313" key="2">
    <source>
        <dbReference type="Proteomes" id="UP001283361"/>
    </source>
</evidence>
<organism evidence="1 2">
    <name type="scientific">Elysia crispata</name>
    <name type="common">lettuce slug</name>
    <dbReference type="NCBI Taxonomy" id="231223"/>
    <lineage>
        <taxon>Eukaryota</taxon>
        <taxon>Metazoa</taxon>
        <taxon>Spiralia</taxon>
        <taxon>Lophotrochozoa</taxon>
        <taxon>Mollusca</taxon>
        <taxon>Gastropoda</taxon>
        <taxon>Heterobranchia</taxon>
        <taxon>Euthyneura</taxon>
        <taxon>Panpulmonata</taxon>
        <taxon>Sacoglossa</taxon>
        <taxon>Placobranchoidea</taxon>
        <taxon>Plakobranchidae</taxon>
        <taxon>Elysia</taxon>
    </lineage>
</organism>
<sequence>MKVVSFREYLLATDYLEVKSTVTGSHIWSSLSLCPGSFTAILSAQGPVVLPLLSTQRGRGVLSLNIILLHVATSQSPQSVFIGLNSHPLSLFVPQFVGKMSFGQGKEELKARSGSVKTRHSFPIALFRPTERLYPLRMRSAD</sequence>
<accession>A0AAE0ZW36</accession>
<dbReference type="EMBL" id="JAWDGP010003216">
    <property type="protein sequence ID" value="KAK3776433.1"/>
    <property type="molecule type" value="Genomic_DNA"/>
</dbReference>
<dbReference type="Proteomes" id="UP001283361">
    <property type="component" value="Unassembled WGS sequence"/>
</dbReference>
<comment type="caution">
    <text evidence="1">The sequence shown here is derived from an EMBL/GenBank/DDBJ whole genome shotgun (WGS) entry which is preliminary data.</text>
</comment>
<evidence type="ECO:0000313" key="1">
    <source>
        <dbReference type="EMBL" id="KAK3776433.1"/>
    </source>
</evidence>